<evidence type="ECO:0000256" key="4">
    <source>
        <dbReference type="ARBA" id="ARBA00022692"/>
    </source>
</evidence>
<feature type="transmembrane region" description="Helical" evidence="9">
    <location>
        <begin position="53"/>
        <end position="76"/>
    </location>
</feature>
<feature type="transmembrane region" description="Helical" evidence="9">
    <location>
        <begin position="12"/>
        <end position="32"/>
    </location>
</feature>
<dbReference type="PANTHER" id="PTHR30625">
    <property type="entry name" value="PROTEIN TOLQ"/>
    <property type="match status" value="1"/>
</dbReference>
<comment type="similarity">
    <text evidence="8">Belongs to the exbB/tolQ family.</text>
</comment>
<organism evidence="11 12">
    <name type="scientific">Litorilituus sediminis</name>
    <dbReference type="NCBI Taxonomy" id="718192"/>
    <lineage>
        <taxon>Bacteria</taxon>
        <taxon>Pseudomonadati</taxon>
        <taxon>Pseudomonadota</taxon>
        <taxon>Gammaproteobacteria</taxon>
        <taxon>Alteromonadales</taxon>
        <taxon>Colwelliaceae</taxon>
        <taxon>Litorilituus</taxon>
    </lineage>
</organism>
<evidence type="ECO:0000256" key="7">
    <source>
        <dbReference type="ARBA" id="ARBA00023136"/>
    </source>
</evidence>
<dbReference type="KEGG" id="lsd:EMK97_08145"/>
<evidence type="ECO:0000259" key="10">
    <source>
        <dbReference type="Pfam" id="PF01618"/>
    </source>
</evidence>
<keyword evidence="2 8" id="KW-0813">Transport</keyword>
<keyword evidence="5 8" id="KW-0653">Protein transport</keyword>
<feature type="domain" description="MotA/TolQ/ExbB proton channel" evidence="10">
    <location>
        <begin position="41"/>
        <end position="126"/>
    </location>
</feature>
<keyword evidence="4 9" id="KW-0812">Transmembrane</keyword>
<dbReference type="AlphaFoldDB" id="A0A4P6P2Y1"/>
<keyword evidence="7 9" id="KW-0472">Membrane</keyword>
<dbReference type="RefSeq" id="WP_130601094.1">
    <property type="nucleotide sequence ID" value="NZ_CP034759.1"/>
</dbReference>
<reference evidence="11 12" key="1">
    <citation type="submission" date="2018-12" db="EMBL/GenBank/DDBJ databases">
        <title>Complete genome of Litorilituus sediminis.</title>
        <authorList>
            <person name="Liu A."/>
            <person name="Rong J."/>
        </authorList>
    </citation>
    <scope>NUCLEOTIDE SEQUENCE [LARGE SCALE GENOMIC DNA]</scope>
    <source>
        <strain evidence="11 12">JCM 17549</strain>
    </source>
</reference>
<evidence type="ECO:0000256" key="3">
    <source>
        <dbReference type="ARBA" id="ARBA00022475"/>
    </source>
</evidence>
<protein>
    <submittedName>
        <fullName evidence="11">Transporter</fullName>
    </submittedName>
</protein>
<sequence>MAEYAFLLESAVIWAILLVALFCYGLLMDLCFMHKVSETWFDRTQYWLKSIRTILASLPLLGLLGTITGLLTTFFRMSVENGFNLQEVISGGIAEAMFTTQLGLIMVIPGLLMLAHLQAKTNRWVALRR</sequence>
<dbReference type="InterPro" id="IPR002898">
    <property type="entry name" value="MotA_ExbB_proton_chnl"/>
</dbReference>
<keyword evidence="3" id="KW-1003">Cell membrane</keyword>
<evidence type="ECO:0000256" key="9">
    <source>
        <dbReference type="SAM" id="Phobius"/>
    </source>
</evidence>
<evidence type="ECO:0000256" key="5">
    <source>
        <dbReference type="ARBA" id="ARBA00022927"/>
    </source>
</evidence>
<evidence type="ECO:0000256" key="1">
    <source>
        <dbReference type="ARBA" id="ARBA00004651"/>
    </source>
</evidence>
<feature type="transmembrane region" description="Helical" evidence="9">
    <location>
        <begin position="96"/>
        <end position="119"/>
    </location>
</feature>
<evidence type="ECO:0000256" key="2">
    <source>
        <dbReference type="ARBA" id="ARBA00022448"/>
    </source>
</evidence>
<name>A0A4P6P2Y1_9GAMM</name>
<accession>A0A4P6P2Y1</accession>
<dbReference type="InterPro" id="IPR050790">
    <property type="entry name" value="ExbB/TolQ_transport"/>
</dbReference>
<dbReference type="GO" id="GO:0017038">
    <property type="term" value="P:protein import"/>
    <property type="evidence" value="ECO:0007669"/>
    <property type="project" value="TreeGrafter"/>
</dbReference>
<dbReference type="Proteomes" id="UP000290244">
    <property type="component" value="Chromosome"/>
</dbReference>
<dbReference type="Pfam" id="PF01618">
    <property type="entry name" value="MotA_ExbB"/>
    <property type="match status" value="1"/>
</dbReference>
<evidence type="ECO:0000256" key="8">
    <source>
        <dbReference type="RuleBase" id="RU004057"/>
    </source>
</evidence>
<keyword evidence="6 9" id="KW-1133">Transmembrane helix</keyword>
<gene>
    <name evidence="11" type="ORF">EMK97_08145</name>
</gene>
<evidence type="ECO:0000313" key="11">
    <source>
        <dbReference type="EMBL" id="QBG35681.1"/>
    </source>
</evidence>
<comment type="subcellular location">
    <subcellularLocation>
        <location evidence="1">Cell membrane</location>
        <topology evidence="1">Multi-pass membrane protein</topology>
    </subcellularLocation>
    <subcellularLocation>
        <location evidence="8">Membrane</location>
        <topology evidence="8">Multi-pass membrane protein</topology>
    </subcellularLocation>
</comment>
<dbReference type="PANTHER" id="PTHR30625:SF15">
    <property type="entry name" value="BIOPOLYMER TRANSPORT PROTEIN EXBB"/>
    <property type="match status" value="1"/>
</dbReference>
<dbReference type="GO" id="GO:0005886">
    <property type="term" value="C:plasma membrane"/>
    <property type="evidence" value="ECO:0007669"/>
    <property type="project" value="UniProtKB-SubCell"/>
</dbReference>
<evidence type="ECO:0000256" key="6">
    <source>
        <dbReference type="ARBA" id="ARBA00022989"/>
    </source>
</evidence>
<proteinExistence type="inferred from homology"/>
<evidence type="ECO:0000313" key="12">
    <source>
        <dbReference type="Proteomes" id="UP000290244"/>
    </source>
</evidence>
<keyword evidence="12" id="KW-1185">Reference proteome</keyword>
<dbReference type="OrthoDB" id="6402327at2"/>
<dbReference type="EMBL" id="CP034759">
    <property type="protein sequence ID" value="QBG35681.1"/>
    <property type="molecule type" value="Genomic_DNA"/>
</dbReference>